<reference evidence="3" key="1">
    <citation type="journal article" date="2021" name="ISME J.">
        <title>Evolutionary origin and ecological implication of a unique nif island in free-living Bradyrhizobium lineages.</title>
        <authorList>
            <person name="Tao J."/>
        </authorList>
    </citation>
    <scope>NUCLEOTIDE SEQUENCE [LARGE SCALE GENOMIC DNA]</scope>
    <source>
        <strain evidence="3">SZCCT0434</strain>
    </source>
</reference>
<gene>
    <name evidence="2" type="ORF">JQ615_00680</name>
</gene>
<feature type="transmembrane region" description="Helical" evidence="1">
    <location>
        <begin position="48"/>
        <end position="69"/>
    </location>
</feature>
<evidence type="ECO:0000313" key="3">
    <source>
        <dbReference type="Proteomes" id="UP001315278"/>
    </source>
</evidence>
<sequence>MLLMGASTGAAMSCLVVFLTIAVLAIAWLSGHFTAMRAIEKGRSSRAWFAWGALLFPLFPLPWVILTLLPTK</sequence>
<keyword evidence="3" id="KW-1185">Reference proteome</keyword>
<accession>A0ABS5FAU1</accession>
<proteinExistence type="predicted"/>
<dbReference type="EMBL" id="JAFCJH010000001">
    <property type="protein sequence ID" value="MBR0793896.1"/>
    <property type="molecule type" value="Genomic_DNA"/>
</dbReference>
<evidence type="ECO:0008006" key="4">
    <source>
        <dbReference type="Google" id="ProtNLM"/>
    </source>
</evidence>
<protein>
    <recommendedName>
        <fullName evidence="4">Cardiolipin synthase N-terminal domain-containing protein</fullName>
    </recommendedName>
</protein>
<comment type="caution">
    <text evidence="2">The sequence shown here is derived from an EMBL/GenBank/DDBJ whole genome shotgun (WGS) entry which is preliminary data.</text>
</comment>
<dbReference type="RefSeq" id="WP_212394010.1">
    <property type="nucleotide sequence ID" value="NZ_JAFCJH010000001.1"/>
</dbReference>
<evidence type="ECO:0000313" key="2">
    <source>
        <dbReference type="EMBL" id="MBR0793896.1"/>
    </source>
</evidence>
<dbReference type="Proteomes" id="UP001315278">
    <property type="component" value="Unassembled WGS sequence"/>
</dbReference>
<keyword evidence="1" id="KW-0472">Membrane</keyword>
<organism evidence="2 3">
    <name type="scientific">Bradyrhizobium jicamae</name>
    <dbReference type="NCBI Taxonomy" id="280332"/>
    <lineage>
        <taxon>Bacteria</taxon>
        <taxon>Pseudomonadati</taxon>
        <taxon>Pseudomonadota</taxon>
        <taxon>Alphaproteobacteria</taxon>
        <taxon>Hyphomicrobiales</taxon>
        <taxon>Nitrobacteraceae</taxon>
        <taxon>Bradyrhizobium</taxon>
    </lineage>
</organism>
<feature type="transmembrane region" description="Helical" evidence="1">
    <location>
        <begin position="6"/>
        <end position="28"/>
    </location>
</feature>
<keyword evidence="1" id="KW-0812">Transmembrane</keyword>
<keyword evidence="1" id="KW-1133">Transmembrane helix</keyword>
<name>A0ABS5FAU1_9BRAD</name>
<evidence type="ECO:0000256" key="1">
    <source>
        <dbReference type="SAM" id="Phobius"/>
    </source>
</evidence>